<dbReference type="SMART" id="SM00369">
    <property type="entry name" value="LRR_TYP"/>
    <property type="match status" value="2"/>
</dbReference>
<dbReference type="PANTHER" id="PTHR24366">
    <property type="entry name" value="IG(IMMUNOGLOBULIN) AND LRR(LEUCINE RICH REPEAT) DOMAINS"/>
    <property type="match status" value="1"/>
</dbReference>
<evidence type="ECO:0000256" key="2">
    <source>
        <dbReference type="ARBA" id="ARBA00022737"/>
    </source>
</evidence>
<reference evidence="5" key="1">
    <citation type="submission" date="2021-02" db="EMBL/GenBank/DDBJ databases">
        <authorList>
            <person name="Palmer J.M."/>
        </authorList>
    </citation>
    <scope>NUCLEOTIDE SEQUENCE</scope>
    <source>
        <strain evidence="5">SCRP23</strain>
    </source>
</reference>
<feature type="transmembrane region" description="Helical" evidence="4">
    <location>
        <begin position="387"/>
        <end position="412"/>
    </location>
</feature>
<organism evidence="5 6">
    <name type="scientific">Phytophthora boehmeriae</name>
    <dbReference type="NCBI Taxonomy" id="109152"/>
    <lineage>
        <taxon>Eukaryota</taxon>
        <taxon>Sar</taxon>
        <taxon>Stramenopiles</taxon>
        <taxon>Oomycota</taxon>
        <taxon>Peronosporomycetes</taxon>
        <taxon>Peronosporales</taxon>
        <taxon>Peronosporaceae</taxon>
        <taxon>Phytophthora</taxon>
    </lineage>
</organism>
<feature type="region of interest" description="Disordered" evidence="3">
    <location>
        <begin position="442"/>
        <end position="469"/>
    </location>
</feature>
<dbReference type="Proteomes" id="UP000693981">
    <property type="component" value="Unassembled WGS sequence"/>
</dbReference>
<comment type="caution">
    <text evidence="5">The sequence shown here is derived from an EMBL/GenBank/DDBJ whole genome shotgun (WGS) entry which is preliminary data.</text>
</comment>
<gene>
    <name evidence="5" type="ORF">PHYBOEH_006445</name>
</gene>
<accession>A0A8T1WIN1</accession>
<dbReference type="AlphaFoldDB" id="A0A8T1WIN1"/>
<dbReference type="EMBL" id="JAGDFL010000341">
    <property type="protein sequence ID" value="KAG7392224.1"/>
    <property type="molecule type" value="Genomic_DNA"/>
</dbReference>
<dbReference type="PANTHER" id="PTHR24366:SF96">
    <property type="entry name" value="LEUCINE RICH REPEAT CONTAINING 53"/>
    <property type="match status" value="1"/>
</dbReference>
<dbReference type="OrthoDB" id="4062651at2759"/>
<dbReference type="InterPro" id="IPR003591">
    <property type="entry name" value="Leu-rich_rpt_typical-subtyp"/>
</dbReference>
<dbReference type="PROSITE" id="PS51450">
    <property type="entry name" value="LRR"/>
    <property type="match status" value="1"/>
</dbReference>
<evidence type="ECO:0000313" key="5">
    <source>
        <dbReference type="EMBL" id="KAG7392224.1"/>
    </source>
</evidence>
<keyword evidence="4" id="KW-1133">Transmembrane helix</keyword>
<keyword evidence="1" id="KW-0433">Leucine-rich repeat</keyword>
<keyword evidence="4" id="KW-0812">Transmembrane</keyword>
<evidence type="ECO:0000313" key="6">
    <source>
        <dbReference type="Proteomes" id="UP000693981"/>
    </source>
</evidence>
<keyword evidence="2" id="KW-0677">Repeat</keyword>
<evidence type="ECO:0000256" key="1">
    <source>
        <dbReference type="ARBA" id="ARBA00022614"/>
    </source>
</evidence>
<dbReference type="InterPro" id="IPR001611">
    <property type="entry name" value="Leu-rich_rpt"/>
</dbReference>
<proteinExistence type="predicted"/>
<evidence type="ECO:0008006" key="7">
    <source>
        <dbReference type="Google" id="ProtNLM"/>
    </source>
</evidence>
<keyword evidence="6" id="KW-1185">Reference proteome</keyword>
<feature type="transmembrane region" description="Helical" evidence="4">
    <location>
        <begin position="21"/>
        <end position="41"/>
    </location>
</feature>
<name>A0A8T1WIN1_9STRA</name>
<evidence type="ECO:0000256" key="3">
    <source>
        <dbReference type="SAM" id="MobiDB-lite"/>
    </source>
</evidence>
<protein>
    <recommendedName>
        <fullName evidence="7">TKL protein kinase</fullName>
    </recommendedName>
</protein>
<sequence length="535" mass="57584">MDRVHCCRLHRRQHTHRRRRVGSAVKVGAAVLLWSQGYVGVAAQTCGLTPLTLSTDCNDACNQNEPCLAYDTSSCPSGASCVTTNDCDVRCFSKALDNAEAFTFLISFGSYESAQEVATQTGSSGASFEEQVKGIPDETNTYASASNDAVSNISSIVLDPTVTSFILAGGTSTNASVKSKVAKVTFGPDVISSQTTVTNVMLNNLDLSDAATLQQLPTMLPSALQKLSLTNTLLSAFPTLVANFTNLQHLNLSMNYITEVVATAALNSLTHLSFQDNLLTDFRAVFPNLVSLDLADNKFAEIPASIFIHDSLQELRMKGNPLASPWFTQDQITFLSKLPTLDLENSDFTKPIDSCREANQVKVHSLTVCISDSANDDSNEDSSGSSVFVIVGAVVGGILVLVGVVFAGVWLYRRRSKDSNDRRSKMMPESYFGGAVSPPLARTPVGFSPGDKGYRGGRRTPVSGGPRANGTRLNDIAILQLVATGQLRPTFTAGCPPELRMLAQRCLAQDPSDRPPAHVVAYELRVIQRSHYTLL</sequence>
<keyword evidence="4" id="KW-0472">Membrane</keyword>
<evidence type="ECO:0000256" key="4">
    <source>
        <dbReference type="SAM" id="Phobius"/>
    </source>
</evidence>